<dbReference type="Pfam" id="PF00753">
    <property type="entry name" value="Lactamase_B"/>
    <property type="match status" value="1"/>
</dbReference>
<sequence length="293" mass="32220">MNSLQSWRLGDAVISKIPERETSGVAASFLFPQWNSDRAMLAASALPPGCVDTDSESVALSTHSWLVQVEGQAILIDTASGNDKERPLNPGFHRMNTRWLENLHSAGVLPEAIDSVLLTHLHVDHVGWNTDKSSSSWTATFPHARYYFSDAEYQFYRQPDNVQDPSAGVFEDSVQPIVDAGLDVRIGADFSALPAGFQLHRFPGHSHDHLGFSLTRGGETALFWGDVLHSPLQVALPEWNSVFCEFPQQALHSRQQALALAEKQQALVFTTHFPGSSAGRVVRHAEGLSWQAA</sequence>
<accession>A0A1S8YTD1</accession>
<evidence type="ECO:0000313" key="7">
    <source>
        <dbReference type="Proteomes" id="UP000190667"/>
    </source>
</evidence>
<dbReference type="GO" id="GO:0016787">
    <property type="term" value="F:hydrolase activity"/>
    <property type="evidence" value="ECO:0007669"/>
    <property type="project" value="UniProtKB-KW"/>
</dbReference>
<dbReference type="SUPFAM" id="SSF56281">
    <property type="entry name" value="Metallo-hydrolase/oxidoreductase"/>
    <property type="match status" value="1"/>
</dbReference>
<dbReference type="STRING" id="1926881.BTJ39_02295"/>
<gene>
    <name evidence="6" type="ORF">BTJ39_02295</name>
</gene>
<evidence type="ECO:0000256" key="2">
    <source>
        <dbReference type="ARBA" id="ARBA00022723"/>
    </source>
</evidence>
<keyword evidence="3 6" id="KW-0378">Hydrolase</keyword>
<dbReference type="OrthoDB" id="5443440at2"/>
<evidence type="ECO:0000256" key="4">
    <source>
        <dbReference type="ARBA" id="ARBA00022833"/>
    </source>
</evidence>
<evidence type="ECO:0000313" key="6">
    <source>
        <dbReference type="EMBL" id="OON42007.1"/>
    </source>
</evidence>
<evidence type="ECO:0000256" key="1">
    <source>
        <dbReference type="ARBA" id="ARBA00007749"/>
    </source>
</evidence>
<evidence type="ECO:0000256" key="3">
    <source>
        <dbReference type="ARBA" id="ARBA00022801"/>
    </source>
</evidence>
<dbReference type="InterPro" id="IPR051013">
    <property type="entry name" value="MBL_superfamily_lactonases"/>
</dbReference>
<evidence type="ECO:0000259" key="5">
    <source>
        <dbReference type="SMART" id="SM00849"/>
    </source>
</evidence>
<keyword evidence="4" id="KW-0862">Zinc</keyword>
<dbReference type="Gene3D" id="3.60.15.10">
    <property type="entry name" value="Ribonuclease Z/Hydroxyacylglutathione hydrolase-like"/>
    <property type="match status" value="1"/>
</dbReference>
<reference evidence="6 7" key="1">
    <citation type="submission" date="2016-12" db="EMBL/GenBank/DDBJ databases">
        <title>Izhakiella australiana sp. nov. of genus Izhakiella isolated from Australian desert.</title>
        <authorList>
            <person name="Ji M."/>
        </authorList>
    </citation>
    <scope>NUCLEOTIDE SEQUENCE [LARGE SCALE GENOMIC DNA]</scope>
    <source>
        <strain evidence="6 7">D4N98</strain>
    </source>
</reference>
<proteinExistence type="inferred from homology"/>
<feature type="domain" description="Metallo-beta-lactamase" evidence="5">
    <location>
        <begin position="61"/>
        <end position="272"/>
    </location>
</feature>
<dbReference type="EMBL" id="MRUL01000001">
    <property type="protein sequence ID" value="OON42007.1"/>
    <property type="molecule type" value="Genomic_DNA"/>
</dbReference>
<dbReference type="PANTHER" id="PTHR42978:SF6">
    <property type="entry name" value="QUORUM-QUENCHING LACTONASE YTNP-RELATED"/>
    <property type="match status" value="1"/>
</dbReference>
<dbReference type="InterPro" id="IPR001279">
    <property type="entry name" value="Metallo-B-lactamas"/>
</dbReference>
<keyword evidence="7" id="KW-1185">Reference proteome</keyword>
<dbReference type="GO" id="GO:0046872">
    <property type="term" value="F:metal ion binding"/>
    <property type="evidence" value="ECO:0007669"/>
    <property type="project" value="UniProtKB-KW"/>
</dbReference>
<dbReference type="Proteomes" id="UP000190667">
    <property type="component" value="Unassembled WGS sequence"/>
</dbReference>
<comment type="similarity">
    <text evidence="1">Belongs to the metallo-beta-lactamase superfamily.</text>
</comment>
<dbReference type="PANTHER" id="PTHR42978">
    <property type="entry name" value="QUORUM-QUENCHING LACTONASE YTNP-RELATED-RELATED"/>
    <property type="match status" value="1"/>
</dbReference>
<organism evidence="6 7">
    <name type="scientific">Izhakiella australiensis</name>
    <dbReference type="NCBI Taxonomy" id="1926881"/>
    <lineage>
        <taxon>Bacteria</taxon>
        <taxon>Pseudomonadati</taxon>
        <taxon>Pseudomonadota</taxon>
        <taxon>Gammaproteobacteria</taxon>
        <taxon>Enterobacterales</taxon>
        <taxon>Erwiniaceae</taxon>
        <taxon>Izhakiella</taxon>
    </lineage>
</organism>
<dbReference type="RefSeq" id="WP_078001034.1">
    <property type="nucleotide sequence ID" value="NZ_MRUL01000001.1"/>
</dbReference>
<dbReference type="SMART" id="SM00849">
    <property type="entry name" value="Lactamase_B"/>
    <property type="match status" value="1"/>
</dbReference>
<keyword evidence="2" id="KW-0479">Metal-binding</keyword>
<name>A0A1S8YTD1_9GAMM</name>
<comment type="caution">
    <text evidence="6">The sequence shown here is derived from an EMBL/GenBank/DDBJ whole genome shotgun (WGS) entry which is preliminary data.</text>
</comment>
<dbReference type="InterPro" id="IPR036866">
    <property type="entry name" value="RibonucZ/Hydroxyglut_hydro"/>
</dbReference>
<dbReference type="CDD" id="cd16277">
    <property type="entry name" value="metallo-hydrolase-like_MBL-fold"/>
    <property type="match status" value="1"/>
</dbReference>
<protein>
    <submittedName>
        <fullName evidence="6">MBL fold metallo-hydrolase</fullName>
    </submittedName>
</protein>
<dbReference type="AlphaFoldDB" id="A0A1S8YTD1"/>